<dbReference type="EMBL" id="GL871334">
    <property type="protein sequence ID" value="EGC30376.1"/>
    <property type="molecule type" value="Genomic_DNA"/>
</dbReference>
<dbReference type="AlphaFoldDB" id="F1A0A3"/>
<name>F1A0A3_DICPU</name>
<evidence type="ECO:0000259" key="1">
    <source>
        <dbReference type="Pfam" id="PF22933"/>
    </source>
</evidence>
<dbReference type="OrthoDB" id="26095at2759"/>
<dbReference type="InterPro" id="IPR054484">
    <property type="entry name" value="ComC_SSD"/>
</dbReference>
<reference evidence="3" key="1">
    <citation type="journal article" date="2011" name="Genome Biol.">
        <title>Comparative genomics of the social amoebae Dictyostelium discoideum and Dictyostelium purpureum.</title>
        <authorList>
            <consortium name="US DOE Joint Genome Institute (JGI-PGF)"/>
            <person name="Sucgang R."/>
            <person name="Kuo A."/>
            <person name="Tian X."/>
            <person name="Salerno W."/>
            <person name="Parikh A."/>
            <person name="Feasley C.L."/>
            <person name="Dalin E."/>
            <person name="Tu H."/>
            <person name="Huang E."/>
            <person name="Barry K."/>
            <person name="Lindquist E."/>
            <person name="Shapiro H."/>
            <person name="Bruce D."/>
            <person name="Schmutz J."/>
            <person name="Salamov A."/>
            <person name="Fey P."/>
            <person name="Gaudet P."/>
            <person name="Anjard C."/>
            <person name="Babu M.M."/>
            <person name="Basu S."/>
            <person name="Bushmanova Y."/>
            <person name="van der Wel H."/>
            <person name="Katoh-Kurasawa M."/>
            <person name="Dinh C."/>
            <person name="Coutinho P.M."/>
            <person name="Saito T."/>
            <person name="Elias M."/>
            <person name="Schaap P."/>
            <person name="Kay R.R."/>
            <person name="Henrissat B."/>
            <person name="Eichinger L."/>
            <person name="Rivero F."/>
            <person name="Putnam N.H."/>
            <person name="West C.M."/>
            <person name="Loomis W.F."/>
            <person name="Chisholm R.L."/>
            <person name="Shaulsky G."/>
            <person name="Strassmann J.E."/>
            <person name="Queller D.C."/>
            <person name="Kuspa A."/>
            <person name="Grigoriev I.V."/>
        </authorList>
    </citation>
    <scope>NUCLEOTIDE SEQUENCE [LARGE SCALE GENOMIC DNA]</scope>
    <source>
        <strain evidence="3">QSDP1</strain>
    </source>
</reference>
<dbReference type="Proteomes" id="UP000001064">
    <property type="component" value="Unassembled WGS sequence"/>
</dbReference>
<organism evidence="2 3">
    <name type="scientific">Dictyostelium purpureum</name>
    <name type="common">Slime mold</name>
    <dbReference type="NCBI Taxonomy" id="5786"/>
    <lineage>
        <taxon>Eukaryota</taxon>
        <taxon>Amoebozoa</taxon>
        <taxon>Evosea</taxon>
        <taxon>Eumycetozoa</taxon>
        <taxon>Dictyostelia</taxon>
        <taxon>Dictyosteliales</taxon>
        <taxon>Dictyosteliaceae</taxon>
        <taxon>Dictyostelium</taxon>
    </lineage>
</organism>
<dbReference type="KEGG" id="dpp:DICPUDRAFT_157892"/>
<dbReference type="RefSeq" id="XP_003293096.1">
    <property type="nucleotide sequence ID" value="XM_003293048.1"/>
</dbReference>
<sequence length="67" mass="7659">MAQCDTVKQYPLQNNWNVTSNDKNGSNVTFTQILNETECQIVLSIQEIENDIQYSFAGLEFKLDSII</sequence>
<dbReference type="InterPro" id="IPR053331">
    <property type="entry name" value="EGF-like_comC"/>
</dbReference>
<dbReference type="VEuPathDB" id="AmoebaDB:DICPUDRAFT_157892"/>
<evidence type="ECO:0000313" key="2">
    <source>
        <dbReference type="EMBL" id="EGC30376.1"/>
    </source>
</evidence>
<protein>
    <recommendedName>
        <fullName evidence="1">ComC supersandwich domain-containing protein</fullName>
    </recommendedName>
</protein>
<dbReference type="InParanoid" id="F1A0A3"/>
<keyword evidence="3" id="KW-1185">Reference proteome</keyword>
<feature type="domain" description="ComC supersandwich" evidence="1">
    <location>
        <begin position="4"/>
        <end position="65"/>
    </location>
</feature>
<gene>
    <name evidence="2" type="ORF">DICPUDRAFT_157892</name>
</gene>
<evidence type="ECO:0000313" key="3">
    <source>
        <dbReference type="Proteomes" id="UP000001064"/>
    </source>
</evidence>
<dbReference type="GeneID" id="10510649"/>
<dbReference type="PANTHER" id="PTHR24032:SF8">
    <property type="entry name" value="EGF-LIKE DOMAIN-CONTAINING PROTEIN"/>
    <property type="match status" value="1"/>
</dbReference>
<accession>F1A0A3</accession>
<proteinExistence type="predicted"/>
<dbReference type="PANTHER" id="PTHR24032">
    <property type="entry name" value="EGF-LIKE DOMAIN-CONTAINING PROTEIN-RELATED-RELATED"/>
    <property type="match status" value="1"/>
</dbReference>
<dbReference type="Pfam" id="PF22933">
    <property type="entry name" value="ComC_SSD"/>
    <property type="match status" value="1"/>
</dbReference>